<comment type="caution">
    <text evidence="1">The sequence shown here is derived from an EMBL/GenBank/DDBJ whole genome shotgun (WGS) entry which is preliminary data.</text>
</comment>
<feature type="non-terminal residue" evidence="1">
    <location>
        <position position="1"/>
    </location>
</feature>
<accession>A0A9N9U8X1</accession>
<dbReference type="Proteomes" id="UP000754883">
    <property type="component" value="Unassembled WGS sequence"/>
</dbReference>
<organism evidence="1 2">
    <name type="scientific">Clonostachys byssicola</name>
    <dbReference type="NCBI Taxonomy" id="160290"/>
    <lineage>
        <taxon>Eukaryota</taxon>
        <taxon>Fungi</taxon>
        <taxon>Dikarya</taxon>
        <taxon>Ascomycota</taxon>
        <taxon>Pezizomycotina</taxon>
        <taxon>Sordariomycetes</taxon>
        <taxon>Hypocreomycetidae</taxon>
        <taxon>Hypocreales</taxon>
        <taxon>Bionectriaceae</taxon>
        <taxon>Clonostachys</taxon>
    </lineage>
</organism>
<keyword evidence="2" id="KW-1185">Reference proteome</keyword>
<protein>
    <submittedName>
        <fullName evidence="1">Uncharacterized protein</fullName>
    </submittedName>
</protein>
<evidence type="ECO:0000313" key="2">
    <source>
        <dbReference type="Proteomes" id="UP000754883"/>
    </source>
</evidence>
<evidence type="ECO:0000313" key="1">
    <source>
        <dbReference type="EMBL" id="CAG9979553.1"/>
    </source>
</evidence>
<reference evidence="1" key="1">
    <citation type="submission" date="2021-10" db="EMBL/GenBank/DDBJ databases">
        <authorList>
            <person name="Piombo E."/>
        </authorList>
    </citation>
    <scope>NUCLEOTIDE SEQUENCE</scope>
</reference>
<dbReference type="EMBL" id="CABFNO020001301">
    <property type="protein sequence ID" value="CAG9979553.1"/>
    <property type="molecule type" value="Genomic_DNA"/>
</dbReference>
<dbReference type="AlphaFoldDB" id="A0A9N9U8X1"/>
<gene>
    <name evidence="1" type="ORF">CBYS24578_00005015</name>
</gene>
<proteinExistence type="predicted"/>
<sequence length="64" mass="7272">MTFLFEHDHVLGLLNIICDMIVVKSVKPDLGDSFDDASQSFQARCASLEKKCNFKGQREKLRTP</sequence>
<name>A0A9N9U8X1_9HYPO</name>